<dbReference type="KEGG" id="lab:LA76x_3418"/>
<dbReference type="EMBL" id="CP011129">
    <property type="protein sequence ID" value="ALN81543.1"/>
    <property type="molecule type" value="Genomic_DNA"/>
</dbReference>
<dbReference type="Proteomes" id="UP000060787">
    <property type="component" value="Chromosome"/>
</dbReference>
<gene>
    <name evidence="1" type="ORF">LA76x_3418</name>
</gene>
<sequence length="112" mass="12189">MVRVHSWISKARTGDARCAARGSGCSRTLARRRGGIKPQARPCRAAARSQRGWIGWDRALAMERSKRSVQCRSPGLAAERLRRRADGAGLALQSSRARRLGRGLPDLALNAG</sequence>
<reference evidence="1 2" key="1">
    <citation type="journal article" date="2015" name="BMC Genomics">
        <title>Comparative genomics and metabolic profiling of the genus Lysobacter.</title>
        <authorList>
            <person name="de Bruijn I."/>
            <person name="Cheng X."/>
            <person name="de Jager V."/>
            <person name="Exposito R.G."/>
            <person name="Watrous J."/>
            <person name="Patel N."/>
            <person name="Postma J."/>
            <person name="Dorrestein P.C."/>
            <person name="Kobayashi D."/>
            <person name="Raaijmakers J.M."/>
        </authorList>
    </citation>
    <scope>NUCLEOTIDE SEQUENCE [LARGE SCALE GENOMIC DNA]</scope>
    <source>
        <strain evidence="1 2">76</strain>
    </source>
</reference>
<evidence type="ECO:0000313" key="2">
    <source>
        <dbReference type="Proteomes" id="UP000060787"/>
    </source>
</evidence>
<organism evidence="1 2">
    <name type="scientific">Lysobacter antibioticus</name>
    <dbReference type="NCBI Taxonomy" id="84531"/>
    <lineage>
        <taxon>Bacteria</taxon>
        <taxon>Pseudomonadati</taxon>
        <taxon>Pseudomonadota</taxon>
        <taxon>Gammaproteobacteria</taxon>
        <taxon>Lysobacterales</taxon>
        <taxon>Lysobacteraceae</taxon>
        <taxon>Lysobacter</taxon>
    </lineage>
</organism>
<proteinExistence type="predicted"/>
<dbReference type="AlphaFoldDB" id="A0A0S2FD99"/>
<evidence type="ECO:0000313" key="1">
    <source>
        <dbReference type="EMBL" id="ALN81543.1"/>
    </source>
</evidence>
<name>A0A0S2FD99_LYSAN</name>
<accession>A0A0S2FD99</accession>
<dbReference type="PATRIC" id="fig|84531.8.peg.3434"/>
<keyword evidence="2" id="KW-1185">Reference proteome</keyword>
<protein>
    <submittedName>
        <fullName evidence="1">Uncharacterized protein</fullName>
    </submittedName>
</protein>